<name>A0ABS0LNN1_9LACT</name>
<evidence type="ECO:0000256" key="3">
    <source>
        <dbReference type="ARBA" id="ARBA00023163"/>
    </source>
</evidence>
<evidence type="ECO:0000256" key="1">
    <source>
        <dbReference type="ARBA" id="ARBA00023015"/>
    </source>
</evidence>
<feature type="DNA-binding region" description="H-T-H motif" evidence="4">
    <location>
        <begin position="33"/>
        <end position="52"/>
    </location>
</feature>
<evidence type="ECO:0000256" key="2">
    <source>
        <dbReference type="ARBA" id="ARBA00023125"/>
    </source>
</evidence>
<protein>
    <submittedName>
        <fullName evidence="6">TetR/AcrR family transcriptional regulator</fullName>
    </submittedName>
</protein>
<evidence type="ECO:0000313" key="7">
    <source>
        <dbReference type="Proteomes" id="UP000721415"/>
    </source>
</evidence>
<feature type="domain" description="HTH tetR-type" evidence="5">
    <location>
        <begin position="10"/>
        <end position="70"/>
    </location>
</feature>
<sequence>MYENFYKIDEDKQQRIVEAAMLEFSKYGYKKTSTEQVAKAAGISKSMIFHYFGSKALLFNFLVDYTCDLLLEHYEDFLSQIRELDYIERYHLASMYKQQSYKENRNLTEFSLVLFLSPDEVSLTEEVAEKFARLQQLQVDYAKDMHAEKQDSRLRRDLPKEVSLKYIKWIMDGYSQELIMRLKNQDVTQMVFDDDWKDFDQILENLKRLFYRSEGDNNEGYNS</sequence>
<dbReference type="InterPro" id="IPR001647">
    <property type="entry name" value="HTH_TetR"/>
</dbReference>
<dbReference type="Gene3D" id="1.10.10.60">
    <property type="entry name" value="Homeodomain-like"/>
    <property type="match status" value="1"/>
</dbReference>
<reference evidence="6 7" key="1">
    <citation type="submission" date="2020-07" db="EMBL/GenBank/DDBJ databases">
        <title>Facklamia lactis sp. nov., isolated from raw milk.</title>
        <authorList>
            <person name="Doll E.V."/>
            <person name="Huptas C."/>
            <person name="Staib L."/>
            <person name="Wenning M."/>
            <person name="Scherer S."/>
        </authorList>
    </citation>
    <scope>NUCLEOTIDE SEQUENCE [LARGE SCALE GENOMIC DNA]</scope>
    <source>
        <strain evidence="6 7">DSM 111018</strain>
    </source>
</reference>
<dbReference type="EMBL" id="JACBXQ010000001">
    <property type="protein sequence ID" value="MBG9985766.1"/>
    <property type="molecule type" value="Genomic_DNA"/>
</dbReference>
<keyword evidence="1" id="KW-0805">Transcription regulation</keyword>
<keyword evidence="3" id="KW-0804">Transcription</keyword>
<evidence type="ECO:0000259" key="5">
    <source>
        <dbReference type="PROSITE" id="PS50977"/>
    </source>
</evidence>
<dbReference type="PANTHER" id="PTHR47506:SF3">
    <property type="entry name" value="HTH-TYPE TRANSCRIPTIONAL REGULATOR LMRA"/>
    <property type="match status" value="1"/>
</dbReference>
<evidence type="ECO:0000256" key="4">
    <source>
        <dbReference type="PROSITE-ProRule" id="PRU00335"/>
    </source>
</evidence>
<keyword evidence="2 4" id="KW-0238">DNA-binding</keyword>
<dbReference type="InterPro" id="IPR036271">
    <property type="entry name" value="Tet_transcr_reg_TetR-rel_C_sf"/>
</dbReference>
<proteinExistence type="predicted"/>
<organism evidence="6 7">
    <name type="scientific">Facklamia lactis</name>
    <dbReference type="NCBI Taxonomy" id="2749967"/>
    <lineage>
        <taxon>Bacteria</taxon>
        <taxon>Bacillati</taxon>
        <taxon>Bacillota</taxon>
        <taxon>Bacilli</taxon>
        <taxon>Lactobacillales</taxon>
        <taxon>Aerococcaceae</taxon>
        <taxon>Facklamia</taxon>
    </lineage>
</organism>
<dbReference type="SUPFAM" id="SSF46689">
    <property type="entry name" value="Homeodomain-like"/>
    <property type="match status" value="1"/>
</dbReference>
<dbReference type="SUPFAM" id="SSF48498">
    <property type="entry name" value="Tetracyclin repressor-like, C-terminal domain"/>
    <property type="match status" value="1"/>
</dbReference>
<dbReference type="Gene3D" id="1.10.357.10">
    <property type="entry name" value="Tetracycline Repressor, domain 2"/>
    <property type="match status" value="1"/>
</dbReference>
<keyword evidence="7" id="KW-1185">Reference proteome</keyword>
<dbReference type="PRINTS" id="PR00455">
    <property type="entry name" value="HTHTETR"/>
</dbReference>
<dbReference type="Pfam" id="PF00440">
    <property type="entry name" value="TetR_N"/>
    <property type="match status" value="1"/>
</dbReference>
<dbReference type="Proteomes" id="UP000721415">
    <property type="component" value="Unassembled WGS sequence"/>
</dbReference>
<gene>
    <name evidence="6" type="ORF">HZY91_02530</name>
</gene>
<accession>A0ABS0LNN1</accession>
<dbReference type="PANTHER" id="PTHR47506">
    <property type="entry name" value="TRANSCRIPTIONAL REGULATORY PROTEIN"/>
    <property type="match status" value="1"/>
</dbReference>
<dbReference type="PROSITE" id="PS50977">
    <property type="entry name" value="HTH_TETR_2"/>
    <property type="match status" value="1"/>
</dbReference>
<dbReference type="InterPro" id="IPR009057">
    <property type="entry name" value="Homeodomain-like_sf"/>
</dbReference>
<comment type="caution">
    <text evidence="6">The sequence shown here is derived from an EMBL/GenBank/DDBJ whole genome shotgun (WGS) entry which is preliminary data.</text>
</comment>
<dbReference type="RefSeq" id="WP_197114370.1">
    <property type="nucleotide sequence ID" value="NZ_JACBXQ010000001.1"/>
</dbReference>
<evidence type="ECO:0000313" key="6">
    <source>
        <dbReference type="EMBL" id="MBG9985766.1"/>
    </source>
</evidence>